<keyword evidence="2" id="KW-1185">Reference proteome</keyword>
<name>A0ACB7TI27_HYAAI</name>
<sequence length="475" mass="52403">MCAPATHKANPENLLNELQKAANEATKEVETDASIQAMDSHLASLLQKKHDIKEAWNKNKLNRHLRAEIAELGHEIESHAKKLCAQQWNNACDEADGKMRRGSKWRLLKHLVADSDKPTKGGAQLQIERLVLGLVLSAKAGHNTEALKRLEKSTNNFSRGIARIANKKAGLLEDNIIKAYHAFLVSHVAYAFPFLKLSKVEIKKIDVMLRKGLKTALGLPNSTSTEKLEQLGLHNTAEEIFEAQRTAQITRLSTTQAGHRILRDAGIRPIFQPEEKTKLTNDKRDRARALINNAKKHRTHALFVDAARYNGRQAFAVAVVDIDGTLINAATVQTRHAHEAEEMAIALALQNCRAHSKIYTDSKTAAQTFAAGLLARSTAKLTDNAMREYESKETLIEEEKAQIHISWFPAHMGQISGVDHCNPNEEVNRGAWRVNSHAAPRTTTPTRGSGGPEGPGYRYKPSAASAVLGGATRLT</sequence>
<proteinExistence type="predicted"/>
<comment type="caution">
    <text evidence="1">The sequence shown here is derived from an EMBL/GenBank/DDBJ whole genome shotgun (WGS) entry which is preliminary data.</text>
</comment>
<dbReference type="Proteomes" id="UP000821845">
    <property type="component" value="Chromosome 1"/>
</dbReference>
<evidence type="ECO:0000313" key="1">
    <source>
        <dbReference type="EMBL" id="KAH6945783.1"/>
    </source>
</evidence>
<accession>A0ACB7TI27</accession>
<gene>
    <name evidence="1" type="ORF">HPB50_009941</name>
</gene>
<dbReference type="EMBL" id="CM023481">
    <property type="protein sequence ID" value="KAH6945783.1"/>
    <property type="molecule type" value="Genomic_DNA"/>
</dbReference>
<organism evidence="1 2">
    <name type="scientific">Hyalomma asiaticum</name>
    <name type="common">Tick</name>
    <dbReference type="NCBI Taxonomy" id="266040"/>
    <lineage>
        <taxon>Eukaryota</taxon>
        <taxon>Metazoa</taxon>
        <taxon>Ecdysozoa</taxon>
        <taxon>Arthropoda</taxon>
        <taxon>Chelicerata</taxon>
        <taxon>Arachnida</taxon>
        <taxon>Acari</taxon>
        <taxon>Parasitiformes</taxon>
        <taxon>Ixodida</taxon>
        <taxon>Ixodoidea</taxon>
        <taxon>Ixodidae</taxon>
        <taxon>Hyalomminae</taxon>
        <taxon>Hyalomma</taxon>
    </lineage>
</organism>
<evidence type="ECO:0000313" key="2">
    <source>
        <dbReference type="Proteomes" id="UP000821845"/>
    </source>
</evidence>
<protein>
    <submittedName>
        <fullName evidence="1">Uncharacterized protein</fullName>
    </submittedName>
</protein>
<reference evidence="1" key="1">
    <citation type="submission" date="2020-05" db="EMBL/GenBank/DDBJ databases">
        <title>Large-scale comparative analyses of tick genomes elucidate their genetic diversity and vector capacities.</title>
        <authorList>
            <person name="Jia N."/>
            <person name="Wang J."/>
            <person name="Shi W."/>
            <person name="Du L."/>
            <person name="Sun Y."/>
            <person name="Zhan W."/>
            <person name="Jiang J."/>
            <person name="Wang Q."/>
            <person name="Zhang B."/>
            <person name="Ji P."/>
            <person name="Sakyi L.B."/>
            <person name="Cui X."/>
            <person name="Yuan T."/>
            <person name="Jiang B."/>
            <person name="Yang W."/>
            <person name="Lam T.T.-Y."/>
            <person name="Chang Q."/>
            <person name="Ding S."/>
            <person name="Wang X."/>
            <person name="Zhu J."/>
            <person name="Ruan X."/>
            <person name="Zhao L."/>
            <person name="Wei J."/>
            <person name="Que T."/>
            <person name="Du C."/>
            <person name="Cheng J."/>
            <person name="Dai P."/>
            <person name="Han X."/>
            <person name="Huang E."/>
            <person name="Gao Y."/>
            <person name="Liu J."/>
            <person name="Shao H."/>
            <person name="Ye R."/>
            <person name="Li L."/>
            <person name="Wei W."/>
            <person name="Wang X."/>
            <person name="Wang C."/>
            <person name="Yang T."/>
            <person name="Huo Q."/>
            <person name="Li W."/>
            <person name="Guo W."/>
            <person name="Chen H."/>
            <person name="Zhou L."/>
            <person name="Ni X."/>
            <person name="Tian J."/>
            <person name="Zhou Y."/>
            <person name="Sheng Y."/>
            <person name="Liu T."/>
            <person name="Pan Y."/>
            <person name="Xia L."/>
            <person name="Li J."/>
            <person name="Zhao F."/>
            <person name="Cao W."/>
        </authorList>
    </citation>
    <scope>NUCLEOTIDE SEQUENCE</scope>
    <source>
        <strain evidence="1">Hyas-2018</strain>
    </source>
</reference>